<dbReference type="PANTHER" id="PTHR44835">
    <property type="entry name" value="UDP-N-ACETYLGLUCOSAMINE--PEPTIDE N-ACETYLGLUCOSAMINYLTRANSFERASE SPINDLY-RELATED"/>
    <property type="match status" value="1"/>
</dbReference>
<dbReference type="EC" id="2.4.1.255" evidence="3"/>
<dbReference type="PROSITE" id="PS50005">
    <property type="entry name" value="TPR"/>
    <property type="match status" value="4"/>
</dbReference>
<dbReference type="Pfam" id="PF13844">
    <property type="entry name" value="Glyco_transf_41"/>
    <property type="match status" value="2"/>
</dbReference>
<dbReference type="AlphaFoldDB" id="A0A923I2T5"/>
<reference evidence="10" key="1">
    <citation type="submission" date="2020-08" db="EMBL/GenBank/DDBJ databases">
        <title>Novel species isolated from subtropical streams in China.</title>
        <authorList>
            <person name="Lu H."/>
        </authorList>
    </citation>
    <scope>NUCLEOTIDE SEQUENCE</scope>
    <source>
        <strain evidence="10">CY7W</strain>
    </source>
</reference>
<keyword evidence="11" id="KW-1185">Reference proteome</keyword>
<protein>
    <recommendedName>
        <fullName evidence="3">protein O-GlcNAc transferase</fullName>
        <ecNumber evidence="3">2.4.1.255</ecNumber>
    </recommendedName>
</protein>
<feature type="domain" description="O-GlcNAc transferase C-terminal" evidence="9">
    <location>
        <begin position="225"/>
        <end position="438"/>
    </location>
</feature>
<dbReference type="Pfam" id="PF13414">
    <property type="entry name" value="TPR_11"/>
    <property type="match status" value="1"/>
</dbReference>
<keyword evidence="5" id="KW-0808">Transferase</keyword>
<dbReference type="Gene3D" id="1.25.40.10">
    <property type="entry name" value="Tetratricopeptide repeat domain"/>
    <property type="match status" value="1"/>
</dbReference>
<organism evidence="10 11">
    <name type="scientific">Undibacterium rugosum</name>
    <dbReference type="NCBI Taxonomy" id="2762291"/>
    <lineage>
        <taxon>Bacteria</taxon>
        <taxon>Pseudomonadati</taxon>
        <taxon>Pseudomonadota</taxon>
        <taxon>Betaproteobacteria</taxon>
        <taxon>Burkholderiales</taxon>
        <taxon>Oxalobacteraceae</taxon>
        <taxon>Undibacterium</taxon>
    </lineage>
</organism>
<keyword evidence="7 8" id="KW-0802">TPR repeat</keyword>
<comment type="caution">
    <text evidence="10">The sequence shown here is derived from an EMBL/GenBank/DDBJ whole genome shotgun (WGS) entry which is preliminary data.</text>
</comment>
<dbReference type="SMART" id="SM00028">
    <property type="entry name" value="TPR"/>
    <property type="match status" value="6"/>
</dbReference>
<evidence type="ECO:0000256" key="4">
    <source>
        <dbReference type="ARBA" id="ARBA00022676"/>
    </source>
</evidence>
<evidence type="ECO:0000313" key="10">
    <source>
        <dbReference type="EMBL" id="MBC3936047.1"/>
    </source>
</evidence>
<evidence type="ECO:0000256" key="1">
    <source>
        <dbReference type="ARBA" id="ARBA00004922"/>
    </source>
</evidence>
<dbReference type="SUPFAM" id="SSF48452">
    <property type="entry name" value="TPR-like"/>
    <property type="match status" value="1"/>
</dbReference>
<dbReference type="GO" id="GO:0097363">
    <property type="term" value="F:protein O-acetylglucosaminyltransferase activity"/>
    <property type="evidence" value="ECO:0007669"/>
    <property type="project" value="UniProtKB-EC"/>
</dbReference>
<evidence type="ECO:0000256" key="7">
    <source>
        <dbReference type="ARBA" id="ARBA00022803"/>
    </source>
</evidence>
<dbReference type="Gene3D" id="3.40.50.11380">
    <property type="match status" value="1"/>
</dbReference>
<dbReference type="Pfam" id="PF13432">
    <property type="entry name" value="TPR_16"/>
    <property type="match status" value="1"/>
</dbReference>
<dbReference type="EMBL" id="JACOGG010000011">
    <property type="protein sequence ID" value="MBC3936047.1"/>
    <property type="molecule type" value="Genomic_DNA"/>
</dbReference>
<evidence type="ECO:0000256" key="8">
    <source>
        <dbReference type="PROSITE-ProRule" id="PRU00339"/>
    </source>
</evidence>
<gene>
    <name evidence="10" type="ORF">H8K47_11795</name>
</gene>
<dbReference type="InterPro" id="IPR029489">
    <property type="entry name" value="OGT/SEC/SPY_C"/>
</dbReference>
<evidence type="ECO:0000256" key="5">
    <source>
        <dbReference type="ARBA" id="ARBA00022679"/>
    </source>
</evidence>
<feature type="repeat" description="TPR" evidence="8">
    <location>
        <begin position="137"/>
        <end position="170"/>
    </location>
</feature>
<evidence type="ECO:0000313" key="11">
    <source>
        <dbReference type="Proteomes" id="UP000612361"/>
    </source>
</evidence>
<dbReference type="PANTHER" id="PTHR44835:SF1">
    <property type="entry name" value="PROTEIN O-GLCNAC TRANSFERASE"/>
    <property type="match status" value="1"/>
</dbReference>
<comment type="similarity">
    <text evidence="2">Belongs to the glycosyltransferase 41 family. O-GlcNAc transferase subfamily.</text>
</comment>
<evidence type="ECO:0000256" key="6">
    <source>
        <dbReference type="ARBA" id="ARBA00022737"/>
    </source>
</evidence>
<feature type="repeat" description="TPR" evidence="8">
    <location>
        <begin position="171"/>
        <end position="204"/>
    </location>
</feature>
<sequence length="676" mass="75927">MTLLKRLRAFLSKKESHSSFVDPVSSQREKEMQLAIGLIEEGNALEEQGKSDLALQKYRQASSTDSQSARAHLNIGNIHTSVGRFNDALREYRTAISKQADYVGAHFNLGRTYMLAAQPEAAQTAFQTALALDPSFVHAYIALGNVQAELGKTEASVASYEKALTLTPGNPEIYRNLALTYSEQRAHAKAIEKFECILEMDPASELAHQGLITVYQRMGALDKVLEVCRHALQQSPDSVPVYTQLLFQLSHDVHTSPQDLFAQHKEFATKFELPLHSARYQHEPAGSADKQLRVGIVSADLRGHAVTSFIEPLLSALAVVPDVELHIFYNFPEEDEASARLRTFLPLWKNVAALTDEQFAQVVVDDEIDILIDLSGHTQWHRLLSFARRPAPVQVSWLGYPGTTGLQEMDYFIADHHFLPYPEFDACFTEKLVRLPITTTFLPFEAAPDVSPSPLLQRAYLTFGSFNRANKISREVVALWAQVLREIPDARMKLAGLPGLMDYQFLINWFQEEGISADRLDFYTRTYMEDYLASHKEVDVCLDTFPYTGGTTTNHAMWMGVPTLTLTGKTAPGRQSAANLLHVGIAEHFVADSEQDFVAKAVWLNENRSYLTELRMQLRARFAQSGFLQPEQVAHALYAALRQMWGVRCQGEPARPFEVLRQEEGYVCLPLEESST</sequence>
<feature type="domain" description="O-GlcNAc transferase C-terminal" evidence="9">
    <location>
        <begin position="461"/>
        <end position="632"/>
    </location>
</feature>
<comment type="pathway">
    <text evidence="1">Protein modification; protein glycosylation.</text>
</comment>
<dbReference type="Gene3D" id="3.40.50.2000">
    <property type="entry name" value="Glycogen Phosphorylase B"/>
    <property type="match status" value="1"/>
</dbReference>
<evidence type="ECO:0000259" key="9">
    <source>
        <dbReference type="Pfam" id="PF13844"/>
    </source>
</evidence>
<dbReference type="InterPro" id="IPR019734">
    <property type="entry name" value="TPR_rpt"/>
</dbReference>
<dbReference type="InterPro" id="IPR011990">
    <property type="entry name" value="TPR-like_helical_dom_sf"/>
</dbReference>
<feature type="repeat" description="TPR" evidence="8">
    <location>
        <begin position="103"/>
        <end position="136"/>
    </location>
</feature>
<keyword evidence="6" id="KW-0677">Repeat</keyword>
<name>A0A923I2T5_9BURK</name>
<proteinExistence type="inferred from homology"/>
<dbReference type="RefSeq" id="WP_186881608.1">
    <property type="nucleotide sequence ID" value="NZ_JACOGG010000011.1"/>
</dbReference>
<dbReference type="SUPFAM" id="SSF53756">
    <property type="entry name" value="UDP-Glycosyltransferase/glycogen phosphorylase"/>
    <property type="match status" value="1"/>
</dbReference>
<evidence type="ECO:0000256" key="2">
    <source>
        <dbReference type="ARBA" id="ARBA00005386"/>
    </source>
</evidence>
<feature type="repeat" description="TPR" evidence="8">
    <location>
        <begin position="69"/>
        <end position="102"/>
    </location>
</feature>
<accession>A0A923I2T5</accession>
<keyword evidence="4" id="KW-0328">Glycosyltransferase</keyword>
<evidence type="ECO:0000256" key="3">
    <source>
        <dbReference type="ARBA" id="ARBA00011970"/>
    </source>
</evidence>
<dbReference type="Proteomes" id="UP000612361">
    <property type="component" value="Unassembled WGS sequence"/>
</dbReference>
<dbReference type="InterPro" id="IPR051939">
    <property type="entry name" value="Glycosyltr_41/O-GlcNAc_trsf"/>
</dbReference>